<keyword evidence="1" id="KW-0812">Transmembrane</keyword>
<protein>
    <submittedName>
        <fullName evidence="2">Uncharacterized protein</fullName>
    </submittedName>
</protein>
<evidence type="ECO:0000313" key="3">
    <source>
        <dbReference type="Proteomes" id="UP001620645"/>
    </source>
</evidence>
<comment type="caution">
    <text evidence="2">The sequence shown here is derived from an EMBL/GenBank/DDBJ whole genome shotgun (WGS) entry which is preliminary data.</text>
</comment>
<sequence>MHHHTLSENLSIATNASENAEHFHSTTADFWVKFWPYFITAIAFYGLLSVAWILWNIYAYRRDLSSARKGQFVGRLHEKWRLLSVYDQIPHNSKSVASDAPLISVE</sequence>
<accession>A0ABD2KE80</accession>
<keyword evidence="1" id="KW-1133">Transmembrane helix</keyword>
<dbReference type="AlphaFoldDB" id="A0ABD2KE80"/>
<reference evidence="2 3" key="1">
    <citation type="submission" date="2024-10" db="EMBL/GenBank/DDBJ databases">
        <authorList>
            <person name="Kim D."/>
        </authorList>
    </citation>
    <scope>NUCLEOTIDE SEQUENCE [LARGE SCALE GENOMIC DNA]</scope>
    <source>
        <strain evidence="2">Taebaek</strain>
    </source>
</reference>
<evidence type="ECO:0000313" key="2">
    <source>
        <dbReference type="EMBL" id="KAL3101059.1"/>
    </source>
</evidence>
<keyword evidence="3" id="KW-1185">Reference proteome</keyword>
<feature type="transmembrane region" description="Helical" evidence="1">
    <location>
        <begin position="34"/>
        <end position="59"/>
    </location>
</feature>
<dbReference type="Proteomes" id="UP001620645">
    <property type="component" value="Unassembled WGS sequence"/>
</dbReference>
<name>A0ABD2KE80_HETSC</name>
<gene>
    <name evidence="2" type="ORF">niasHS_001519</name>
</gene>
<dbReference type="EMBL" id="JBICCN010000027">
    <property type="protein sequence ID" value="KAL3101059.1"/>
    <property type="molecule type" value="Genomic_DNA"/>
</dbReference>
<evidence type="ECO:0000256" key="1">
    <source>
        <dbReference type="SAM" id="Phobius"/>
    </source>
</evidence>
<organism evidence="2 3">
    <name type="scientific">Heterodera schachtii</name>
    <name type="common">Sugarbeet cyst nematode worm</name>
    <name type="synonym">Tylenchus schachtii</name>
    <dbReference type="NCBI Taxonomy" id="97005"/>
    <lineage>
        <taxon>Eukaryota</taxon>
        <taxon>Metazoa</taxon>
        <taxon>Ecdysozoa</taxon>
        <taxon>Nematoda</taxon>
        <taxon>Chromadorea</taxon>
        <taxon>Rhabditida</taxon>
        <taxon>Tylenchina</taxon>
        <taxon>Tylenchomorpha</taxon>
        <taxon>Tylenchoidea</taxon>
        <taxon>Heteroderidae</taxon>
        <taxon>Heteroderinae</taxon>
        <taxon>Heterodera</taxon>
    </lineage>
</organism>
<keyword evidence="1" id="KW-0472">Membrane</keyword>
<proteinExistence type="predicted"/>